<dbReference type="EMBL" id="JAYFUL010000003">
    <property type="protein sequence ID" value="MEA5256816.1"/>
    <property type="molecule type" value="Genomic_DNA"/>
</dbReference>
<reference evidence="3 4" key="1">
    <citation type="submission" date="2023-12" db="EMBL/GenBank/DDBJ databases">
        <title>Novel species of the genus Arcicella isolated from rivers.</title>
        <authorList>
            <person name="Lu H."/>
        </authorList>
    </citation>
    <scope>NUCLEOTIDE SEQUENCE [LARGE SCALE GENOMIC DNA]</scope>
    <source>
        <strain evidence="3 4">LMG 21963</strain>
    </source>
</reference>
<dbReference type="Pfam" id="PF06267">
    <property type="entry name" value="DUF1028"/>
    <property type="match status" value="1"/>
</dbReference>
<feature type="repeat" description="TPR" evidence="1">
    <location>
        <begin position="236"/>
        <end position="269"/>
    </location>
</feature>
<proteinExistence type="predicted"/>
<evidence type="ECO:0000256" key="1">
    <source>
        <dbReference type="PROSITE-ProRule" id="PRU00339"/>
    </source>
</evidence>
<sequence length="328" mass="36194">MKKLFLCFTFLCFSSNIFAQFSKKHEPFAHTFSIVARDSKTGEMAIGVQSHWFSVGTAVSWGQAGVGVIATQSFVNKSFGIRGLALLKSGKTAQEALDILLSNDGGKDVRQVGIVDAKGNVAVHTGKSCVDFAGHIKGTNYSVQSNMMLNNKVPSAMSKAFQDNWRLPLAERVLKALEAGQAVGGDIRGKQSAALLVVKGTSTNKPWDEDHLVDLRVDDHQSPLIELARLLKIRRAYDHMDAGDLATETSNMKKAMEEYSAAMKLLPNNIEMQYWTAITMANNKSIIKASEMLQKIYAKEPNWREMTKRLPKVGILKVSDLDLKELTK</sequence>
<evidence type="ECO:0000313" key="4">
    <source>
        <dbReference type="Proteomes" id="UP001304671"/>
    </source>
</evidence>
<dbReference type="Proteomes" id="UP001304671">
    <property type="component" value="Unassembled WGS sequence"/>
</dbReference>
<dbReference type="SUPFAM" id="SSF56235">
    <property type="entry name" value="N-terminal nucleophile aminohydrolases (Ntn hydrolases)"/>
    <property type="match status" value="1"/>
</dbReference>
<organism evidence="3 4">
    <name type="scientific">Arcicella aquatica</name>
    <dbReference type="NCBI Taxonomy" id="217141"/>
    <lineage>
        <taxon>Bacteria</taxon>
        <taxon>Pseudomonadati</taxon>
        <taxon>Bacteroidota</taxon>
        <taxon>Cytophagia</taxon>
        <taxon>Cytophagales</taxon>
        <taxon>Flectobacillaceae</taxon>
        <taxon>Arcicella</taxon>
    </lineage>
</organism>
<keyword evidence="1" id="KW-0802">TPR repeat</keyword>
<accession>A0ABU5QIE3</accession>
<dbReference type="PANTHER" id="PTHR39328">
    <property type="entry name" value="BLL2871 PROTEIN"/>
    <property type="match status" value="1"/>
</dbReference>
<comment type="caution">
    <text evidence="3">The sequence shown here is derived from an EMBL/GenBank/DDBJ whole genome shotgun (WGS) entry which is preliminary data.</text>
</comment>
<dbReference type="SUPFAM" id="SSF48452">
    <property type="entry name" value="TPR-like"/>
    <property type="match status" value="1"/>
</dbReference>
<dbReference type="InterPro" id="IPR019734">
    <property type="entry name" value="TPR_rpt"/>
</dbReference>
<protein>
    <submittedName>
        <fullName evidence="3">DUF1028 domain-containing protein</fullName>
    </submittedName>
</protein>
<evidence type="ECO:0000313" key="3">
    <source>
        <dbReference type="EMBL" id="MEA5256816.1"/>
    </source>
</evidence>
<feature type="chain" id="PRO_5045647648" evidence="2">
    <location>
        <begin position="20"/>
        <end position="328"/>
    </location>
</feature>
<dbReference type="RefSeq" id="WP_323246773.1">
    <property type="nucleotide sequence ID" value="NZ_JAYFUL010000003.1"/>
</dbReference>
<keyword evidence="2" id="KW-0732">Signal</keyword>
<feature type="signal peptide" evidence="2">
    <location>
        <begin position="1"/>
        <end position="19"/>
    </location>
</feature>
<dbReference type="InterPro" id="IPR010430">
    <property type="entry name" value="DUF1028"/>
</dbReference>
<dbReference type="InterPro" id="IPR011990">
    <property type="entry name" value="TPR-like_helical_dom_sf"/>
</dbReference>
<keyword evidence="4" id="KW-1185">Reference proteome</keyword>
<dbReference type="Gene3D" id="3.60.20.10">
    <property type="entry name" value="Glutamine Phosphoribosylpyrophosphate, subunit 1, domain 1"/>
    <property type="match status" value="1"/>
</dbReference>
<gene>
    <name evidence="3" type="ORF">VB264_03400</name>
</gene>
<evidence type="ECO:0000256" key="2">
    <source>
        <dbReference type="SAM" id="SignalP"/>
    </source>
</evidence>
<dbReference type="InterPro" id="IPR029055">
    <property type="entry name" value="Ntn_hydrolases_N"/>
</dbReference>
<dbReference type="PANTHER" id="PTHR39328:SF1">
    <property type="entry name" value="BLL2871 PROTEIN"/>
    <property type="match status" value="1"/>
</dbReference>
<dbReference type="PROSITE" id="PS50005">
    <property type="entry name" value="TPR"/>
    <property type="match status" value="1"/>
</dbReference>
<name>A0ABU5QIE3_9BACT</name>